<dbReference type="InterPro" id="IPR024981">
    <property type="entry name" value="DUF3887"/>
</dbReference>
<evidence type="ECO:0000259" key="2">
    <source>
        <dbReference type="Pfam" id="PF12697"/>
    </source>
</evidence>
<dbReference type="InterPro" id="IPR029058">
    <property type="entry name" value="AB_hydrolase_fold"/>
</dbReference>
<dbReference type="PANTHER" id="PTHR43265">
    <property type="entry name" value="ESTERASE ESTD"/>
    <property type="match status" value="1"/>
</dbReference>
<dbReference type="GO" id="GO:0004252">
    <property type="term" value="F:serine-type endopeptidase activity"/>
    <property type="evidence" value="ECO:0007669"/>
    <property type="project" value="InterPro"/>
</dbReference>
<feature type="domain" description="DUF3887" evidence="3">
    <location>
        <begin position="57"/>
        <end position="146"/>
    </location>
</feature>
<dbReference type="Pfam" id="PF12697">
    <property type="entry name" value="Abhydrolase_6"/>
    <property type="match status" value="1"/>
</dbReference>
<evidence type="ECO:0008006" key="6">
    <source>
        <dbReference type="Google" id="ProtNLM"/>
    </source>
</evidence>
<organism evidence="4 5">
    <name type="scientific">Acidaminobacter hydrogenoformans DSM 2784</name>
    <dbReference type="NCBI Taxonomy" id="1120920"/>
    <lineage>
        <taxon>Bacteria</taxon>
        <taxon>Bacillati</taxon>
        <taxon>Bacillota</taxon>
        <taxon>Clostridia</taxon>
        <taxon>Peptostreptococcales</taxon>
        <taxon>Acidaminobacteraceae</taxon>
        <taxon>Acidaminobacter</taxon>
    </lineage>
</organism>
<name>A0A1G5RWB1_9FIRM</name>
<evidence type="ECO:0000313" key="5">
    <source>
        <dbReference type="Proteomes" id="UP000199208"/>
    </source>
</evidence>
<evidence type="ECO:0000256" key="1">
    <source>
        <dbReference type="ARBA" id="ARBA00022801"/>
    </source>
</evidence>
<dbReference type="Gene3D" id="3.40.50.1820">
    <property type="entry name" value="alpha/beta hydrolase"/>
    <property type="match status" value="1"/>
</dbReference>
<dbReference type="PROSITE" id="PS00708">
    <property type="entry name" value="PRO_ENDOPEP_SER"/>
    <property type="match status" value="1"/>
</dbReference>
<dbReference type="GO" id="GO:0052689">
    <property type="term" value="F:carboxylic ester hydrolase activity"/>
    <property type="evidence" value="ECO:0007669"/>
    <property type="project" value="TreeGrafter"/>
</dbReference>
<dbReference type="Pfam" id="PF13026">
    <property type="entry name" value="DUF3887"/>
    <property type="match status" value="1"/>
</dbReference>
<gene>
    <name evidence="4" type="ORF">SAMN03080599_01154</name>
</gene>
<accession>A0A1G5RWB1</accession>
<feature type="domain" description="AB hydrolase-1" evidence="2">
    <location>
        <begin position="206"/>
        <end position="444"/>
    </location>
</feature>
<dbReference type="AlphaFoldDB" id="A0A1G5RWB1"/>
<dbReference type="EMBL" id="FMWL01000004">
    <property type="protein sequence ID" value="SCZ78207.1"/>
    <property type="molecule type" value="Genomic_DNA"/>
</dbReference>
<protein>
    <recommendedName>
        <fullName evidence="6">Alpha/beta fold hydrolase</fullName>
    </recommendedName>
</protein>
<dbReference type="InterPro" id="IPR000073">
    <property type="entry name" value="AB_hydrolase_1"/>
</dbReference>
<reference evidence="4 5" key="1">
    <citation type="submission" date="2016-10" db="EMBL/GenBank/DDBJ databases">
        <authorList>
            <person name="de Groot N.N."/>
        </authorList>
    </citation>
    <scope>NUCLEOTIDE SEQUENCE [LARGE SCALE GENOMIC DNA]</scope>
    <source>
        <strain evidence="4 5">DSM 2784</strain>
    </source>
</reference>
<dbReference type="SUPFAM" id="SSF53474">
    <property type="entry name" value="alpha/beta-Hydrolases"/>
    <property type="match status" value="1"/>
</dbReference>
<keyword evidence="5" id="KW-1185">Reference proteome</keyword>
<dbReference type="PANTHER" id="PTHR43265:SF1">
    <property type="entry name" value="ESTERASE ESTD"/>
    <property type="match status" value="1"/>
</dbReference>
<evidence type="ECO:0000259" key="3">
    <source>
        <dbReference type="Pfam" id="PF13026"/>
    </source>
</evidence>
<proteinExistence type="predicted"/>
<dbReference type="Gene3D" id="3.10.450.590">
    <property type="match status" value="1"/>
</dbReference>
<dbReference type="STRING" id="1120920.SAMN03080599_01154"/>
<dbReference type="Proteomes" id="UP000199208">
    <property type="component" value="Unassembled WGS sequence"/>
</dbReference>
<sequence length="482" mass="52620">MGSFKNSRGFCFRLNFHSMFLITGALLLTAVLTLAGCAKKEEPPALEPLEGDINALATEFIETLAAEDFQGATSYFDAEMLKALPAAQLEGAWKQVIGQFGAYKEEVTRKQEVSEGYDVIIVTAQFEKSPLNLRMVFNADHRMSGLFFQPAENIETEMPAYETPHYADLERLVEREVVIGEGAWALPGTLTLPVVGADNAEGLPVVILVHGSGPNDRDETIGPNKPFKDLALGLASEGVAVLRYDKRTLVHGQKLMAEMPDLTVQEESIEDVLLAIELVKSLPEVDPSRIYVLGHSLGGMLAPRIGVQSRDLAGLIIMAGAARPLEVLMLEQMTYLAGIDGEVTEYEKANLTEVEKHVARIQDPKLDPQTPPDQLLGVSAAYWLDLQGYQPAEVAKTLNLKLLILQGERDYQVTMEDFRIWAAALSGRNGVTLKSFPELNHLMMAGGGVEGAESGTLSTPDEYNVANHVDVAVVQSILEFVK</sequence>
<dbReference type="InterPro" id="IPR002471">
    <property type="entry name" value="Pept_S9_AS"/>
</dbReference>
<keyword evidence="1" id="KW-0378">Hydrolase</keyword>
<dbReference type="InterPro" id="IPR053145">
    <property type="entry name" value="AB_hydrolase_Est10"/>
</dbReference>
<evidence type="ECO:0000313" key="4">
    <source>
        <dbReference type="EMBL" id="SCZ78207.1"/>
    </source>
</evidence>
<dbReference type="GO" id="GO:0006508">
    <property type="term" value="P:proteolysis"/>
    <property type="evidence" value="ECO:0007669"/>
    <property type="project" value="InterPro"/>
</dbReference>